<evidence type="ECO:0000313" key="2">
    <source>
        <dbReference type="Proteomes" id="UP000253846"/>
    </source>
</evidence>
<name>A0A336NBT6_BARGR</name>
<dbReference type="EMBL" id="UFTD01000001">
    <property type="protein sequence ID" value="SSZ39159.1"/>
    <property type="molecule type" value="Genomic_DNA"/>
</dbReference>
<gene>
    <name evidence="1" type="ORF">NCTC12860_00355</name>
</gene>
<proteinExistence type="predicted"/>
<dbReference type="InterPro" id="IPR047937">
    <property type="entry name" value="Eex_IncN-like"/>
</dbReference>
<dbReference type="NCBIfam" id="NF033894">
    <property type="entry name" value="Eex_IncN"/>
    <property type="match status" value="1"/>
</dbReference>
<accession>A0A336NBT6</accession>
<evidence type="ECO:0008006" key="3">
    <source>
        <dbReference type="Google" id="ProtNLM"/>
    </source>
</evidence>
<reference evidence="1 2" key="1">
    <citation type="submission" date="2018-06" db="EMBL/GenBank/DDBJ databases">
        <authorList>
            <consortium name="Pathogen Informatics"/>
            <person name="Doyle S."/>
        </authorList>
    </citation>
    <scope>NUCLEOTIDE SEQUENCE [LARGE SCALE GENOMIC DNA]</scope>
    <source>
        <strain evidence="1 2">NCTC12860</strain>
    </source>
</reference>
<evidence type="ECO:0000313" key="1">
    <source>
        <dbReference type="EMBL" id="SSZ39159.1"/>
    </source>
</evidence>
<dbReference type="Proteomes" id="UP000253846">
    <property type="component" value="Unassembled WGS sequence"/>
</dbReference>
<sequence>MNKAIIVALLVWIGFVVAGCEKTYSVAEFKKDPKLLEQWAMKCMISGSLDSQNCKNADKAYREVHARDWPGASFVHDDEKKTEDKKEEN</sequence>
<organism evidence="1 2">
    <name type="scientific">Bartonella grahamii</name>
    <dbReference type="NCBI Taxonomy" id="33045"/>
    <lineage>
        <taxon>Bacteria</taxon>
        <taxon>Pseudomonadati</taxon>
        <taxon>Pseudomonadota</taxon>
        <taxon>Alphaproteobacteria</taxon>
        <taxon>Hyphomicrobiales</taxon>
        <taxon>Bartonellaceae</taxon>
        <taxon>Bartonella</taxon>
    </lineage>
</organism>
<protein>
    <recommendedName>
        <fullName evidence="3">EexN family lipoprotein</fullName>
    </recommendedName>
</protein>
<dbReference type="PROSITE" id="PS51257">
    <property type="entry name" value="PROKAR_LIPOPROTEIN"/>
    <property type="match status" value="1"/>
</dbReference>
<dbReference type="RefSeq" id="WP_015856696.1">
    <property type="nucleotide sequence ID" value="NZ_CACVBG010000008.1"/>
</dbReference>
<dbReference type="AlphaFoldDB" id="A0A336NBT6"/>